<dbReference type="EMBL" id="JJOA01000034">
    <property type="protein sequence ID" value="KEA56017.1"/>
    <property type="molecule type" value="Genomic_DNA"/>
</dbReference>
<reference evidence="2" key="1">
    <citation type="submission" date="2014-04" db="EMBL/GenBank/DDBJ databases">
        <title>In planta biocontrol of soil-borne Fusarium wilt of banana through a plant endophytic bacterium, Burkholderia cenocepacia 869T2.</title>
        <authorList>
            <person name="Ho Y.-N."/>
            <person name="Chiang H.-M."/>
            <person name="Chao C.-P."/>
            <person name="Su C.-C."/>
            <person name="Hsu H.-F."/>
            <person name="Guo C.-T."/>
            <person name="Hsieh J.-L."/>
            <person name="Huang C.-C."/>
        </authorList>
    </citation>
    <scope>NUCLEOTIDE SEQUENCE [LARGE SCALE GENOMIC DNA]</scope>
    <source>
        <strain evidence="2">869T2</strain>
    </source>
</reference>
<dbReference type="AlphaFoldDB" id="A0A071M5K2"/>
<dbReference type="InterPro" id="IPR027444">
    <property type="entry name" value="H-NS_C_dom"/>
</dbReference>
<dbReference type="Pfam" id="PF00816">
    <property type="entry name" value="Histone_HNS"/>
    <property type="match status" value="1"/>
</dbReference>
<dbReference type="GO" id="GO:0003677">
    <property type="term" value="F:DNA binding"/>
    <property type="evidence" value="ECO:0007669"/>
    <property type="project" value="InterPro"/>
</dbReference>
<dbReference type="SMART" id="SM00528">
    <property type="entry name" value="HNS"/>
    <property type="match status" value="1"/>
</dbReference>
<gene>
    <name evidence="2" type="ORF">DT99_30245</name>
</gene>
<proteinExistence type="predicted"/>
<accession>A0A071M5K2</accession>
<organism evidence="2">
    <name type="scientific">Burkholderia cenocepacia</name>
    <dbReference type="NCBI Taxonomy" id="95486"/>
    <lineage>
        <taxon>Bacteria</taxon>
        <taxon>Pseudomonadati</taxon>
        <taxon>Pseudomonadota</taxon>
        <taxon>Betaproteobacteria</taxon>
        <taxon>Burkholderiales</taxon>
        <taxon>Burkholderiaceae</taxon>
        <taxon>Burkholderia</taxon>
        <taxon>Burkholderia cepacia complex</taxon>
    </lineage>
</organism>
<protein>
    <submittedName>
        <fullName evidence="2">Histone</fullName>
    </submittedName>
</protein>
<dbReference type="SUPFAM" id="SSF81273">
    <property type="entry name" value="H-NS histone-like proteins"/>
    <property type="match status" value="1"/>
</dbReference>
<sequence>MKSPTIRELQQQLGQLNLIVEEVRQKEKQARLKEIAEYVRQFSITEIELLRAAGFIKARQQKAPAKYYDPNTGRSWSGKGARPRWLAGKNLDDYLIRETPQPWWPETR</sequence>
<evidence type="ECO:0000313" key="2">
    <source>
        <dbReference type="EMBL" id="KEA56017.1"/>
    </source>
</evidence>
<evidence type="ECO:0000259" key="1">
    <source>
        <dbReference type="SMART" id="SM00528"/>
    </source>
</evidence>
<dbReference type="OrthoDB" id="5297879at2"/>
<name>A0A071M5K2_9BURK</name>
<comment type="caution">
    <text evidence="2">The sequence shown here is derived from an EMBL/GenBank/DDBJ whole genome shotgun (WGS) entry which is preliminary data.</text>
</comment>
<dbReference type="Gene3D" id="4.10.430.10">
    <property type="entry name" value="Histone-like protein H-NS, C-terminal domain"/>
    <property type="match status" value="1"/>
</dbReference>
<feature type="domain" description="DNA-binding protein H-NS-like C-terminal" evidence="1">
    <location>
        <begin position="57"/>
        <end position="96"/>
    </location>
</feature>
<dbReference type="InterPro" id="IPR037150">
    <property type="entry name" value="H-NS_C_dom_sf"/>
</dbReference>